<name>A0A1H8X1Z6_9PSEU</name>
<dbReference type="GO" id="GO:0016491">
    <property type="term" value="F:oxidoreductase activity"/>
    <property type="evidence" value="ECO:0007669"/>
    <property type="project" value="InterPro"/>
</dbReference>
<reference evidence="1 2" key="1">
    <citation type="submission" date="2016-10" db="EMBL/GenBank/DDBJ databases">
        <authorList>
            <person name="de Groot N.N."/>
        </authorList>
    </citation>
    <scope>NUCLEOTIDE SEQUENCE [LARGE SCALE GENOMIC DNA]</scope>
    <source>
        <strain evidence="1 2">DSM 44993</strain>
    </source>
</reference>
<keyword evidence="2" id="KW-1185">Reference proteome</keyword>
<dbReference type="STRING" id="394193.SAMN04489732_106171"/>
<dbReference type="InterPro" id="IPR012348">
    <property type="entry name" value="RNR-like"/>
</dbReference>
<dbReference type="AlphaFoldDB" id="A0A1H8X1Z6"/>
<dbReference type="Gene3D" id="1.10.620.20">
    <property type="entry name" value="Ribonucleotide Reductase, subunit A"/>
    <property type="match status" value="1"/>
</dbReference>
<sequence>MDWRGEFTAAARRQRVRPEPEWGRGARLDPVVARSVQRFQVGESGDGANLLAKAGGRYREAVVLFVAEEQNHARLLARLLAAAGSPTIDAHWSDAVFVRLRRALGLRLELMVLLIAEVVALRYYRALRDGSGDPLTREVAARILADEERHVPFHCDRLRGEFGGTTGKAVEFGWRVLLAGALAVVLLDHGRALRRLGVTRIAFAAGVLGRFERVLVDVHYGRTEPARVRPFPRRARPRGLV</sequence>
<proteinExistence type="predicted"/>
<dbReference type="InterPro" id="IPR009078">
    <property type="entry name" value="Ferritin-like_SF"/>
</dbReference>
<organism evidence="1 2">
    <name type="scientific">Amycolatopsis saalfeldensis</name>
    <dbReference type="NCBI Taxonomy" id="394193"/>
    <lineage>
        <taxon>Bacteria</taxon>
        <taxon>Bacillati</taxon>
        <taxon>Actinomycetota</taxon>
        <taxon>Actinomycetes</taxon>
        <taxon>Pseudonocardiales</taxon>
        <taxon>Pseudonocardiaceae</taxon>
        <taxon>Amycolatopsis</taxon>
    </lineage>
</organism>
<dbReference type="Proteomes" id="UP000198582">
    <property type="component" value="Unassembled WGS sequence"/>
</dbReference>
<evidence type="ECO:0000313" key="1">
    <source>
        <dbReference type="EMBL" id="SEP33851.1"/>
    </source>
</evidence>
<gene>
    <name evidence="1" type="ORF">SAMN04489732_106171</name>
</gene>
<dbReference type="SUPFAM" id="SSF47240">
    <property type="entry name" value="Ferritin-like"/>
    <property type="match status" value="1"/>
</dbReference>
<dbReference type="EMBL" id="FOEF01000006">
    <property type="protein sequence ID" value="SEP33851.1"/>
    <property type="molecule type" value="Genomic_DNA"/>
</dbReference>
<evidence type="ECO:0008006" key="3">
    <source>
        <dbReference type="Google" id="ProtNLM"/>
    </source>
</evidence>
<dbReference type="RefSeq" id="WP_425425279.1">
    <property type="nucleotide sequence ID" value="NZ_FOEF01000006.1"/>
</dbReference>
<dbReference type="CDD" id="cd00657">
    <property type="entry name" value="Ferritin_like"/>
    <property type="match status" value="1"/>
</dbReference>
<accession>A0A1H8X1Z6</accession>
<evidence type="ECO:0000313" key="2">
    <source>
        <dbReference type="Proteomes" id="UP000198582"/>
    </source>
</evidence>
<protein>
    <recommendedName>
        <fullName evidence="3">Ferritin-like domain-containing protein</fullName>
    </recommendedName>
</protein>